<evidence type="ECO:0000259" key="1">
    <source>
        <dbReference type="Pfam" id="PF01936"/>
    </source>
</evidence>
<reference evidence="2 3" key="1">
    <citation type="submission" date="2018-05" db="EMBL/GenBank/DDBJ databases">
        <title>The Hungate 1000. A catalogue of reference genomes from the rumen microbiome.</title>
        <authorList>
            <person name="Kelly W."/>
        </authorList>
    </citation>
    <scope>NUCLEOTIDE SEQUENCE [LARGE SCALE GENOMIC DNA]</scope>
    <source>
        <strain evidence="2 3">SAb67</strain>
    </source>
</reference>
<accession>A0A315XTH4</accession>
<gene>
    <name evidence="2" type="ORF">IE37_03433</name>
</gene>
<organism evidence="2 3">
    <name type="scientific">Ruminococcus flavefaciens</name>
    <dbReference type="NCBI Taxonomy" id="1265"/>
    <lineage>
        <taxon>Bacteria</taxon>
        <taxon>Bacillati</taxon>
        <taxon>Bacillota</taxon>
        <taxon>Clostridia</taxon>
        <taxon>Eubacteriales</taxon>
        <taxon>Oscillospiraceae</taxon>
        <taxon>Ruminococcus</taxon>
    </lineage>
</organism>
<dbReference type="GO" id="GO:0004540">
    <property type="term" value="F:RNA nuclease activity"/>
    <property type="evidence" value="ECO:0007669"/>
    <property type="project" value="InterPro"/>
</dbReference>
<dbReference type="Gene3D" id="3.40.50.1010">
    <property type="entry name" value="5'-nuclease"/>
    <property type="match status" value="1"/>
</dbReference>
<dbReference type="EMBL" id="QGDI01000022">
    <property type="protein sequence ID" value="PWJ09661.1"/>
    <property type="molecule type" value="Genomic_DNA"/>
</dbReference>
<feature type="domain" description="NYN" evidence="1">
    <location>
        <begin position="231"/>
        <end position="342"/>
    </location>
</feature>
<evidence type="ECO:0000313" key="3">
    <source>
        <dbReference type="Proteomes" id="UP000245720"/>
    </source>
</evidence>
<proteinExistence type="predicted"/>
<name>A0A315XTH4_RUMFL</name>
<dbReference type="RefSeq" id="WP_109728126.1">
    <property type="nucleotide sequence ID" value="NZ_QGDI01000022.1"/>
</dbReference>
<dbReference type="Pfam" id="PF01936">
    <property type="entry name" value="NYN"/>
    <property type="match status" value="1"/>
</dbReference>
<evidence type="ECO:0000313" key="2">
    <source>
        <dbReference type="EMBL" id="PWJ09661.1"/>
    </source>
</evidence>
<protein>
    <recommendedName>
        <fullName evidence="1">NYN domain-containing protein</fullName>
    </recommendedName>
</protein>
<dbReference type="AlphaFoldDB" id="A0A315XTH4"/>
<dbReference type="OrthoDB" id="1993677at2"/>
<dbReference type="Proteomes" id="UP000245720">
    <property type="component" value="Unassembled WGS sequence"/>
</dbReference>
<sequence>MTNKQYTTVDTKDLVTTIAYMIGVRKSIVEQCFDEPCHELLQTLYSNKQATIIRYLCKLRTTLLRRYKKTDNEIRYNLKNLNTLEWYDNENIKQLEEWGIPIIKANYRAEKYMLDINELITKHIEDCKALYPDWCEWSYIRELFVIPHHTNPTALKREFEKYMKCKDFYPFQRYIYWTPYDCGSMLMSDRKFLQIIYGLHHDSFEDSSKYKDANEETKNNIYEFLRCSMRAVIAVDCENSDVYKLYATLKNLNQDELDKIEKIYLYDDHHTTVGWRWLSNFTEIPVEHIVIDRVTERKSLVDIVMTAGVCQSHFAEGIDSFILVSSDSDFWGLITSLPNAKFLVMYEYENCGQAIKNALEEHDIYYCAIDDFCSGNVDGFKRAILLEILKKYLPDILYLNGKELVEHLYEEAWINGTDSEKKSFYERYIKTLSLRIDKDGNFNVEIKR</sequence>
<dbReference type="InterPro" id="IPR021139">
    <property type="entry name" value="NYN"/>
</dbReference>
<comment type="caution">
    <text evidence="2">The sequence shown here is derived from an EMBL/GenBank/DDBJ whole genome shotgun (WGS) entry which is preliminary data.</text>
</comment>